<dbReference type="PATRIC" id="fig|1125712.3.peg.1440"/>
<evidence type="ECO:0000313" key="2">
    <source>
        <dbReference type="Proteomes" id="UP000016638"/>
    </source>
</evidence>
<accession>U2V5V1</accession>
<gene>
    <name evidence="1" type="ORF">HMPREF1316_2382</name>
</gene>
<comment type="caution">
    <text evidence="1">The sequence shown here is derived from an EMBL/GenBank/DDBJ whole genome shotgun (WGS) entry which is preliminary data.</text>
</comment>
<reference evidence="1 2" key="1">
    <citation type="submission" date="2013-08" db="EMBL/GenBank/DDBJ databases">
        <authorList>
            <person name="Durkin A.S."/>
            <person name="Haft D.R."/>
            <person name="McCorrison J."/>
            <person name="Torralba M."/>
            <person name="Gillis M."/>
            <person name="Haft D.H."/>
            <person name="Methe B."/>
            <person name="Sutton G."/>
            <person name="Nelson K.E."/>
        </authorList>
    </citation>
    <scope>NUCLEOTIDE SEQUENCE [LARGE SCALE GENOMIC DNA]</scope>
    <source>
        <strain evidence="1 2">F0195</strain>
    </source>
</reference>
<dbReference type="RefSeq" id="WP_021726301.1">
    <property type="nucleotide sequence ID" value="NZ_AWEZ01000047.1"/>
</dbReference>
<dbReference type="Proteomes" id="UP000016638">
    <property type="component" value="Unassembled WGS sequence"/>
</dbReference>
<dbReference type="AlphaFoldDB" id="U2V5V1"/>
<protein>
    <submittedName>
        <fullName evidence="1">Uncharacterized protein</fullName>
    </submittedName>
</protein>
<keyword evidence="2" id="KW-1185">Reference proteome</keyword>
<proteinExistence type="predicted"/>
<organism evidence="1 2">
    <name type="scientific">Olsenella profusa F0195</name>
    <dbReference type="NCBI Taxonomy" id="1125712"/>
    <lineage>
        <taxon>Bacteria</taxon>
        <taxon>Bacillati</taxon>
        <taxon>Actinomycetota</taxon>
        <taxon>Coriobacteriia</taxon>
        <taxon>Coriobacteriales</taxon>
        <taxon>Atopobiaceae</taxon>
        <taxon>Olsenella</taxon>
    </lineage>
</organism>
<dbReference type="STRING" id="1125712.HMPREF1316_2382"/>
<name>U2V5V1_9ACTN</name>
<sequence>MSDVARGPAEVARLILANPDLPVLKCGGDGSEEDEDSFVLHLVSAWLGAWFDAGERIYDIAEYANDWCNENWEKDGDPMRAEDLPHGPCIWLRMDYWEGANREMCEKGDGDADE</sequence>
<evidence type="ECO:0000313" key="1">
    <source>
        <dbReference type="EMBL" id="ERL08026.1"/>
    </source>
</evidence>
<dbReference type="OrthoDB" id="3194270at2"/>
<dbReference type="EMBL" id="AWEZ01000047">
    <property type="protein sequence ID" value="ERL08026.1"/>
    <property type="molecule type" value="Genomic_DNA"/>
</dbReference>